<dbReference type="Proteomes" id="UP000033860">
    <property type="component" value="Unassembled WGS sequence"/>
</dbReference>
<dbReference type="EMBL" id="LCNT01000001">
    <property type="protein sequence ID" value="KKU62024.1"/>
    <property type="molecule type" value="Genomic_DNA"/>
</dbReference>
<dbReference type="PROSITE" id="PS50164">
    <property type="entry name" value="GIY_YIG"/>
    <property type="match status" value="1"/>
</dbReference>
<accession>A0A0G1RXF0</accession>
<protein>
    <recommendedName>
        <fullName evidence="2">GIY-YIG domain-containing protein</fullName>
    </recommendedName>
</protein>
<evidence type="ECO:0000259" key="2">
    <source>
        <dbReference type="PROSITE" id="PS50164"/>
    </source>
</evidence>
<dbReference type="Pfam" id="PF01541">
    <property type="entry name" value="GIY-YIG"/>
    <property type="match status" value="1"/>
</dbReference>
<gene>
    <name evidence="3" type="ORF">UX85_C0001G0238</name>
</gene>
<dbReference type="SMART" id="SM00465">
    <property type="entry name" value="GIYc"/>
    <property type="match status" value="1"/>
</dbReference>
<comment type="caution">
    <text evidence="3">The sequence shown here is derived from an EMBL/GenBank/DDBJ whole genome shotgun (WGS) entry which is preliminary data.</text>
</comment>
<feature type="domain" description="GIY-YIG" evidence="2">
    <location>
        <begin position="1"/>
        <end position="78"/>
    </location>
</feature>
<evidence type="ECO:0000313" key="4">
    <source>
        <dbReference type="Proteomes" id="UP000033860"/>
    </source>
</evidence>
<dbReference type="InterPro" id="IPR035901">
    <property type="entry name" value="GIY-YIG_endonuc_sf"/>
</dbReference>
<name>A0A0G1RXF0_9BACT</name>
<dbReference type="PANTHER" id="PTHR34477:SF5">
    <property type="entry name" value="BSL5627 PROTEIN"/>
    <property type="match status" value="1"/>
</dbReference>
<dbReference type="PANTHER" id="PTHR34477">
    <property type="entry name" value="UPF0213 PROTEIN YHBQ"/>
    <property type="match status" value="1"/>
</dbReference>
<dbReference type="Gene3D" id="3.40.1440.10">
    <property type="entry name" value="GIY-YIG endonuclease"/>
    <property type="match status" value="1"/>
</dbReference>
<dbReference type="AlphaFoldDB" id="A0A0G1RXF0"/>
<evidence type="ECO:0000313" key="3">
    <source>
        <dbReference type="EMBL" id="KKU62024.1"/>
    </source>
</evidence>
<sequence>MAYFVYILRTSANTLYIGQTNNLTKRLKEHKEKSNRSARYIRYFSSFELVYKESHPTRVEAMKREWQLKKWPRAKKEALVKKKLKA</sequence>
<reference evidence="3 4" key="1">
    <citation type="journal article" date="2015" name="Nature">
        <title>rRNA introns, odd ribosomes, and small enigmatic genomes across a large radiation of phyla.</title>
        <authorList>
            <person name="Brown C.T."/>
            <person name="Hug L.A."/>
            <person name="Thomas B.C."/>
            <person name="Sharon I."/>
            <person name="Castelle C.J."/>
            <person name="Singh A."/>
            <person name="Wilkins M.J."/>
            <person name="Williams K.H."/>
            <person name="Banfield J.F."/>
        </authorList>
    </citation>
    <scope>NUCLEOTIDE SEQUENCE [LARGE SCALE GENOMIC DNA]</scope>
</reference>
<organism evidence="3 4">
    <name type="scientific">Candidatus Beckwithbacteria bacterium GW2011_GWB1_47_15</name>
    <dbReference type="NCBI Taxonomy" id="1618371"/>
    <lineage>
        <taxon>Bacteria</taxon>
        <taxon>Candidatus Beckwithiibacteriota</taxon>
    </lineage>
</organism>
<evidence type="ECO:0000256" key="1">
    <source>
        <dbReference type="ARBA" id="ARBA00007435"/>
    </source>
</evidence>
<dbReference type="SUPFAM" id="SSF82771">
    <property type="entry name" value="GIY-YIG endonuclease"/>
    <property type="match status" value="1"/>
</dbReference>
<dbReference type="InterPro" id="IPR050190">
    <property type="entry name" value="UPF0213_domain"/>
</dbReference>
<proteinExistence type="inferred from homology"/>
<dbReference type="InterPro" id="IPR000305">
    <property type="entry name" value="GIY-YIG_endonuc"/>
</dbReference>
<comment type="similarity">
    <text evidence="1">Belongs to the UPF0213 family.</text>
</comment>